<protein>
    <submittedName>
        <fullName evidence="3">Uncharacterized protein LOC100902116</fullName>
    </submittedName>
</protein>
<dbReference type="Proteomes" id="UP000694867">
    <property type="component" value="Unplaced"/>
</dbReference>
<name>A0AAJ6VWS7_9ACAR</name>
<reference evidence="3" key="1">
    <citation type="submission" date="2025-08" db="UniProtKB">
        <authorList>
            <consortium name="RefSeq"/>
        </authorList>
    </citation>
    <scope>IDENTIFICATION</scope>
</reference>
<dbReference type="KEGG" id="goe:100902116"/>
<feature type="chain" id="PRO_5042494871" evidence="1">
    <location>
        <begin position="20"/>
        <end position="513"/>
    </location>
</feature>
<evidence type="ECO:0000256" key="1">
    <source>
        <dbReference type="SAM" id="SignalP"/>
    </source>
</evidence>
<dbReference type="AlphaFoldDB" id="A0AAJ6VWS7"/>
<feature type="signal peptide" evidence="1">
    <location>
        <begin position="1"/>
        <end position="19"/>
    </location>
</feature>
<keyword evidence="1" id="KW-0732">Signal</keyword>
<gene>
    <name evidence="3" type="primary">LOC100902116</name>
</gene>
<evidence type="ECO:0000313" key="2">
    <source>
        <dbReference type="Proteomes" id="UP000694867"/>
    </source>
</evidence>
<keyword evidence="2" id="KW-1185">Reference proteome</keyword>
<accession>A0AAJ6VWS7</accession>
<sequence>MRVALQFLLCVSSAWQAPALLNLTSLGFDTKPMRHDFATIQKLAAKLCIRNHDPVHFRNTAKECHDCALKWHNKMFELEEEDKLIHRIMYDCTQYFNMTHFLLSKCSAQRNHGFHPLNLIRRHRTTAQCEQCFVSAGLNLTASITFDEYVKARRLCVRTGTSFRTMATVFRGRSFRDIRYQYDYELIRGNHLQYCSDHFRPETVLMCQTCINDTFLSEDMEPYTALSKLRSCLPELNANERLALTCREADLRNRIIRFNRRNVEASERRRRENWESVFPGKPYQGPNVTRTEYNMKSLAECRSCFANENLGENATKAQKQAASYRCTPPLHPKLEIRIKLCNKVAALRAVKYQGHPNKQAGTLNERRHYGNRTYYFAQRAKRSCDACVTNSPVNINSTYEQYKASFKSCAENVVSTFNSACMDLVVLGARKQCTQCVTNTLGKILDTIATDRKTFLQATQCVLDAQDMNLLNNEDVLQNADANEVNSAPIVSPALGADENNGGGSIKFALDDR</sequence>
<dbReference type="RefSeq" id="XP_003741127.1">
    <property type="nucleotide sequence ID" value="XM_003741079.1"/>
</dbReference>
<organism evidence="2 3">
    <name type="scientific">Galendromus occidentalis</name>
    <name type="common">western predatory mite</name>
    <dbReference type="NCBI Taxonomy" id="34638"/>
    <lineage>
        <taxon>Eukaryota</taxon>
        <taxon>Metazoa</taxon>
        <taxon>Ecdysozoa</taxon>
        <taxon>Arthropoda</taxon>
        <taxon>Chelicerata</taxon>
        <taxon>Arachnida</taxon>
        <taxon>Acari</taxon>
        <taxon>Parasitiformes</taxon>
        <taxon>Mesostigmata</taxon>
        <taxon>Gamasina</taxon>
        <taxon>Phytoseioidea</taxon>
        <taxon>Phytoseiidae</taxon>
        <taxon>Typhlodrominae</taxon>
        <taxon>Galendromus</taxon>
    </lineage>
</organism>
<proteinExistence type="predicted"/>
<dbReference type="GeneID" id="100902116"/>
<evidence type="ECO:0000313" key="3">
    <source>
        <dbReference type="RefSeq" id="XP_003741127.1"/>
    </source>
</evidence>